<dbReference type="RefSeq" id="WP_104986777.1">
    <property type="nucleotide sequence ID" value="NZ_CP012673.1"/>
</dbReference>
<accession>A0A2L0FBN5</accession>
<gene>
    <name evidence="1" type="ORF">SOCE26_105450</name>
</gene>
<proteinExistence type="predicted"/>
<evidence type="ECO:0000313" key="1">
    <source>
        <dbReference type="EMBL" id="AUX49000.1"/>
    </source>
</evidence>
<protein>
    <recommendedName>
        <fullName evidence="3">HEPN domain-containing protein</fullName>
    </recommendedName>
</protein>
<sequence>MRIPGQFSKRQSALLSAALRHIRDAEHLGAPGQPHTSLDQAYHLAGFGPECARKATLSHRWSDKPLGHTLGRPADPLLEFALALDPTAARYSPLDWQTRYPALSAWDPQCRYQATGSRRQQEVEQLLGEASRAVHEIVAALWADGRLPDGSFEAGRAP</sequence>
<name>A0A2L0FBN5_SORCE</name>
<evidence type="ECO:0008006" key="3">
    <source>
        <dbReference type="Google" id="ProtNLM"/>
    </source>
</evidence>
<dbReference type="OrthoDB" id="5507434at2"/>
<dbReference type="Proteomes" id="UP000238348">
    <property type="component" value="Chromosome"/>
</dbReference>
<dbReference type="AlphaFoldDB" id="A0A2L0FBN5"/>
<reference evidence="1 2" key="1">
    <citation type="submission" date="2015-09" db="EMBL/GenBank/DDBJ databases">
        <title>Sorangium comparison.</title>
        <authorList>
            <person name="Zaburannyi N."/>
            <person name="Bunk B."/>
            <person name="Overmann J."/>
            <person name="Mueller R."/>
        </authorList>
    </citation>
    <scope>NUCLEOTIDE SEQUENCE [LARGE SCALE GENOMIC DNA]</scope>
    <source>
        <strain evidence="1 2">So ce26</strain>
    </source>
</reference>
<organism evidence="1 2">
    <name type="scientific">Sorangium cellulosum</name>
    <name type="common">Polyangium cellulosum</name>
    <dbReference type="NCBI Taxonomy" id="56"/>
    <lineage>
        <taxon>Bacteria</taxon>
        <taxon>Pseudomonadati</taxon>
        <taxon>Myxococcota</taxon>
        <taxon>Polyangia</taxon>
        <taxon>Polyangiales</taxon>
        <taxon>Polyangiaceae</taxon>
        <taxon>Sorangium</taxon>
    </lineage>
</organism>
<dbReference type="EMBL" id="CP012673">
    <property type="protein sequence ID" value="AUX49000.1"/>
    <property type="molecule type" value="Genomic_DNA"/>
</dbReference>
<evidence type="ECO:0000313" key="2">
    <source>
        <dbReference type="Proteomes" id="UP000238348"/>
    </source>
</evidence>